<dbReference type="InterPro" id="IPR005053">
    <property type="entry name" value="MobA_MobL"/>
</dbReference>
<evidence type="ECO:0000259" key="4">
    <source>
        <dbReference type="Pfam" id="PF03389"/>
    </source>
</evidence>
<sequence length="411" mass="43671">MAIYHLTARGVSPARGSSAVKTSAYISGQALVDERTGEACRYARAERVAASGLAMPEGAPAWDRQRLWNEAAAAHGGGTELVGKTYELALPRELDAAARMACVADFCADFTARGRACDWAVHDAGDGNPHAHVLVSALALGPDGFERPAGKKSTKVYMCRDASGGEFAVPAGEWKAAKADGLEKVYNFKDGRRLTMSQARAEGLGTADRRSKSPVAVTASADGTPAFDAERAELVRVRAMWAGIANRHLAALAEATGSRPVAIDHRSNEARGLDEVPHIHVGRSASPERRARNRAIDAANRAIADAKGRIARIAGAARAWWSRKTDALTKRRKGFIAGHRARAMAAAAARPGRKPVPHGWGDGFADQDVGPVGYAGFDDLLAYRADEGSAVNSRNAAEPTRKSRPRRGRGR</sequence>
<protein>
    <recommendedName>
        <fullName evidence="4">MobA/MobL protein domain-containing protein</fullName>
    </recommendedName>
</protein>
<proteinExistence type="inferred from homology"/>
<evidence type="ECO:0000313" key="5">
    <source>
        <dbReference type="EMBL" id="RHD53966.1"/>
    </source>
</evidence>
<comment type="caution">
    <text evidence="5">The sequence shown here is derived from an EMBL/GenBank/DDBJ whole genome shotgun (WGS) entry which is preliminary data.</text>
</comment>
<evidence type="ECO:0000313" key="6">
    <source>
        <dbReference type="Proteomes" id="UP000286050"/>
    </source>
</evidence>
<feature type="domain" description="MobA/MobL protein" evidence="4">
    <location>
        <begin position="18"/>
        <end position="286"/>
    </location>
</feature>
<organism evidence="5 6">
    <name type="scientific">Collinsella intestinalis</name>
    <dbReference type="NCBI Taxonomy" id="147207"/>
    <lineage>
        <taxon>Bacteria</taxon>
        <taxon>Bacillati</taxon>
        <taxon>Actinomycetota</taxon>
        <taxon>Coriobacteriia</taxon>
        <taxon>Coriobacteriales</taxon>
        <taxon>Coriobacteriaceae</taxon>
        <taxon>Collinsella</taxon>
    </lineage>
</organism>
<dbReference type="AlphaFoldDB" id="A0A414FTH7"/>
<evidence type="ECO:0000256" key="3">
    <source>
        <dbReference type="SAM" id="MobiDB-lite"/>
    </source>
</evidence>
<dbReference type="Pfam" id="PF03389">
    <property type="entry name" value="MobA_MobL"/>
    <property type="match status" value="1"/>
</dbReference>
<name>A0A414FTH7_9ACTN</name>
<dbReference type="RefSeq" id="WP_118272414.1">
    <property type="nucleotide sequence ID" value="NZ_QSJI01000015.1"/>
</dbReference>
<comment type="similarity">
    <text evidence="1">Belongs to the MobA/MobL family.</text>
</comment>
<gene>
    <name evidence="5" type="ORF">DW787_08150</name>
</gene>
<evidence type="ECO:0000256" key="2">
    <source>
        <dbReference type="ARBA" id="ARBA00022971"/>
    </source>
</evidence>
<feature type="compositionally biased region" description="Basic residues" evidence="3">
    <location>
        <begin position="402"/>
        <end position="411"/>
    </location>
</feature>
<dbReference type="Gene3D" id="3.30.930.30">
    <property type="match status" value="1"/>
</dbReference>
<dbReference type="Proteomes" id="UP000286050">
    <property type="component" value="Unassembled WGS sequence"/>
</dbReference>
<dbReference type="EMBL" id="QSJI01000015">
    <property type="protein sequence ID" value="RHD53966.1"/>
    <property type="molecule type" value="Genomic_DNA"/>
</dbReference>
<reference evidence="5 6" key="1">
    <citation type="submission" date="2018-08" db="EMBL/GenBank/DDBJ databases">
        <title>A genome reference for cultivated species of the human gut microbiota.</title>
        <authorList>
            <person name="Zou Y."/>
            <person name="Xue W."/>
            <person name="Luo G."/>
        </authorList>
    </citation>
    <scope>NUCLEOTIDE SEQUENCE [LARGE SCALE GENOMIC DNA]</scope>
    <source>
        <strain evidence="5 6">AM30-5LB</strain>
    </source>
</reference>
<keyword evidence="2" id="KW-0184">Conjugation</keyword>
<accession>A0A414FTH7</accession>
<evidence type="ECO:0000256" key="1">
    <source>
        <dbReference type="ARBA" id="ARBA00010873"/>
    </source>
</evidence>
<feature type="region of interest" description="Disordered" evidence="3">
    <location>
        <begin position="388"/>
        <end position="411"/>
    </location>
</feature>